<name>B9L1M4_THERP</name>
<dbReference type="InterPro" id="IPR006439">
    <property type="entry name" value="HAD-SF_hydro_IA"/>
</dbReference>
<dbReference type="OrthoDB" id="9810449at2"/>
<dbReference type="eggNOG" id="COG0647">
    <property type="taxonomic scope" value="Bacteria"/>
</dbReference>
<dbReference type="InterPro" id="IPR006357">
    <property type="entry name" value="HAD-SF_hydro_IIA"/>
</dbReference>
<dbReference type="STRING" id="309801.trd_1283"/>
<dbReference type="SUPFAM" id="SSF56784">
    <property type="entry name" value="HAD-like"/>
    <property type="match status" value="1"/>
</dbReference>
<dbReference type="InterPro" id="IPR036412">
    <property type="entry name" value="HAD-like_sf"/>
</dbReference>
<dbReference type="GO" id="GO:0016791">
    <property type="term" value="F:phosphatase activity"/>
    <property type="evidence" value="ECO:0007669"/>
    <property type="project" value="TreeGrafter"/>
</dbReference>
<keyword evidence="1" id="KW-0378">Hydrolase</keyword>
<dbReference type="NCBIfam" id="TIGR01549">
    <property type="entry name" value="HAD-SF-IA-v1"/>
    <property type="match status" value="1"/>
</dbReference>
<dbReference type="RefSeq" id="WP_015922235.1">
    <property type="nucleotide sequence ID" value="NC_011959.1"/>
</dbReference>
<accession>B9L1M4</accession>
<dbReference type="HOGENOM" id="CLU_692489_0_0_0"/>
<dbReference type="InterPro" id="IPR023214">
    <property type="entry name" value="HAD_sf"/>
</dbReference>
<organism evidence="1 2">
    <name type="scientific">Thermomicrobium roseum (strain ATCC 27502 / DSM 5159 / P-2)</name>
    <dbReference type="NCBI Taxonomy" id="309801"/>
    <lineage>
        <taxon>Bacteria</taxon>
        <taxon>Pseudomonadati</taxon>
        <taxon>Thermomicrobiota</taxon>
        <taxon>Thermomicrobia</taxon>
        <taxon>Thermomicrobiales</taxon>
        <taxon>Thermomicrobiaceae</taxon>
        <taxon>Thermomicrobium</taxon>
    </lineage>
</organism>
<dbReference type="Proteomes" id="UP000000447">
    <property type="component" value="Chromosome"/>
</dbReference>
<evidence type="ECO:0000313" key="2">
    <source>
        <dbReference type="Proteomes" id="UP000000447"/>
    </source>
</evidence>
<dbReference type="AlphaFoldDB" id="B9L1M4"/>
<dbReference type="KEGG" id="tro:trd_1283"/>
<evidence type="ECO:0000313" key="1">
    <source>
        <dbReference type="EMBL" id="ACM05677.1"/>
    </source>
</evidence>
<protein>
    <submittedName>
        <fullName evidence="1">Putative hydrolase</fullName>
    </submittedName>
</protein>
<dbReference type="Pfam" id="PF13242">
    <property type="entry name" value="Hydrolase_like"/>
    <property type="match status" value="1"/>
</dbReference>
<reference evidence="1 2" key="1">
    <citation type="journal article" date="2009" name="PLoS ONE">
        <title>Complete genome sequence of the aerobic CO-oxidizing thermophile Thermomicrobium roseum.</title>
        <authorList>
            <person name="Wu D."/>
            <person name="Raymond J."/>
            <person name="Wu M."/>
            <person name="Chatterji S."/>
            <person name="Ren Q."/>
            <person name="Graham J.E."/>
            <person name="Bryant D.A."/>
            <person name="Robb F."/>
            <person name="Colman A."/>
            <person name="Tallon L.J."/>
            <person name="Badger J.H."/>
            <person name="Madupu R."/>
            <person name="Ward N.L."/>
            <person name="Eisen J.A."/>
        </authorList>
    </citation>
    <scope>NUCLEOTIDE SEQUENCE [LARGE SCALE GENOMIC DNA]</scope>
    <source>
        <strain evidence="2">ATCC 27502 / DSM 5159 / P-2</strain>
    </source>
</reference>
<dbReference type="Gene3D" id="3.40.50.1000">
    <property type="entry name" value="HAD superfamily/HAD-like"/>
    <property type="match status" value="2"/>
</dbReference>
<dbReference type="PANTHER" id="PTHR19288">
    <property type="entry name" value="4-NITROPHENYLPHOSPHATASE-RELATED"/>
    <property type="match status" value="1"/>
</dbReference>
<dbReference type="GO" id="GO:0005737">
    <property type="term" value="C:cytoplasm"/>
    <property type="evidence" value="ECO:0007669"/>
    <property type="project" value="TreeGrafter"/>
</dbReference>
<gene>
    <name evidence="1" type="ordered locus">trd_1283</name>
</gene>
<dbReference type="Pfam" id="PF13344">
    <property type="entry name" value="Hydrolase_6"/>
    <property type="match status" value="1"/>
</dbReference>
<sequence>MRALDFDAWLLDLDGVVYVGDRLLPGVAEALATLRATGKHLRFLTNDPRPTREQLAERLRRLGIDVAVEEVVTCGWATARLLPQLGIGSAYVVGSVGLAEELARVGITVVDDGIPDAVVVGADERLDFRRVVKGSLLVQRGARFVATNADASYPMPFGTVPATGAVVCAIRLATGQRPLVVGKPEPLMFQLALETLPMGATALVIGDRVDSDVLGAHRVGLPAVLLAREAPAFPARDLRRPERIATSLAELVATSPEIPPRPVDDVRWPERVVAGVILVVLDETIEMVALVPVASSWMLPWVALEPLESFADAAERLLARILPSQPVTLTFRPELVDGTVLVSDVDGALIQLAGPVVVVRITGSMLAGGAEWREIARARQLLPADQARVLESALSALD</sequence>
<dbReference type="PANTHER" id="PTHR19288:SF46">
    <property type="entry name" value="HALOACID DEHALOGENASE-LIKE HYDROLASE DOMAIN-CONTAINING PROTEIN 2"/>
    <property type="match status" value="1"/>
</dbReference>
<dbReference type="EMBL" id="CP001275">
    <property type="protein sequence ID" value="ACM05677.1"/>
    <property type="molecule type" value="Genomic_DNA"/>
</dbReference>
<proteinExistence type="predicted"/>
<keyword evidence="2" id="KW-1185">Reference proteome</keyword>
<dbReference type="NCBIfam" id="TIGR01460">
    <property type="entry name" value="HAD-SF-IIA"/>
    <property type="match status" value="1"/>
</dbReference>